<proteinExistence type="predicted"/>
<evidence type="ECO:0000313" key="3">
    <source>
        <dbReference type="Proteomes" id="UP000283269"/>
    </source>
</evidence>
<dbReference type="Proteomes" id="UP000283269">
    <property type="component" value="Unassembled WGS sequence"/>
</dbReference>
<feature type="region of interest" description="Disordered" evidence="1">
    <location>
        <begin position="1"/>
        <end position="131"/>
    </location>
</feature>
<evidence type="ECO:0000256" key="1">
    <source>
        <dbReference type="SAM" id="MobiDB-lite"/>
    </source>
</evidence>
<name>A0A409WT86_PSICY</name>
<sequence>MSAERTKIDNDHDDKTKYHRTERAKPEDFSDSKAPTHSEDISASAQETDRDFEEGQNQGSGETLKSEEGNARDAEPTPNAPVDNPKPEVDFVDEDGSDEDDSDEDDFPRNEDTPRGRVVGPVAGQRPPKPR</sequence>
<comment type="caution">
    <text evidence="2">The sequence shown here is derived from an EMBL/GenBank/DDBJ whole genome shotgun (WGS) entry which is preliminary data.</text>
</comment>
<reference evidence="2 3" key="1">
    <citation type="journal article" date="2018" name="Evol. Lett.">
        <title>Horizontal gene cluster transfer increased hallucinogenic mushroom diversity.</title>
        <authorList>
            <person name="Reynolds H.T."/>
            <person name="Vijayakumar V."/>
            <person name="Gluck-Thaler E."/>
            <person name="Korotkin H.B."/>
            <person name="Matheny P.B."/>
            <person name="Slot J.C."/>
        </authorList>
    </citation>
    <scope>NUCLEOTIDE SEQUENCE [LARGE SCALE GENOMIC DNA]</scope>
    <source>
        <strain evidence="2 3">2631</strain>
    </source>
</reference>
<dbReference type="EMBL" id="NHYD01003226">
    <property type="protein sequence ID" value="PPQ81681.1"/>
    <property type="molecule type" value="Genomic_DNA"/>
</dbReference>
<feature type="compositionally biased region" description="Basic and acidic residues" evidence="1">
    <location>
        <begin position="1"/>
        <end position="40"/>
    </location>
</feature>
<dbReference type="OrthoDB" id="10613855at2759"/>
<accession>A0A409WT86</accession>
<dbReference type="AlphaFoldDB" id="A0A409WT86"/>
<gene>
    <name evidence="2" type="ORF">CVT25_013359</name>
</gene>
<keyword evidence="3" id="KW-1185">Reference proteome</keyword>
<evidence type="ECO:0000313" key="2">
    <source>
        <dbReference type="EMBL" id="PPQ81681.1"/>
    </source>
</evidence>
<organism evidence="2 3">
    <name type="scientific">Psilocybe cyanescens</name>
    <dbReference type="NCBI Taxonomy" id="93625"/>
    <lineage>
        <taxon>Eukaryota</taxon>
        <taxon>Fungi</taxon>
        <taxon>Dikarya</taxon>
        <taxon>Basidiomycota</taxon>
        <taxon>Agaricomycotina</taxon>
        <taxon>Agaricomycetes</taxon>
        <taxon>Agaricomycetidae</taxon>
        <taxon>Agaricales</taxon>
        <taxon>Agaricineae</taxon>
        <taxon>Strophariaceae</taxon>
        <taxon>Psilocybe</taxon>
    </lineage>
</organism>
<protein>
    <submittedName>
        <fullName evidence="2">Uncharacterized protein</fullName>
    </submittedName>
</protein>
<dbReference type="InParanoid" id="A0A409WT86"/>
<feature type="compositionally biased region" description="Acidic residues" evidence="1">
    <location>
        <begin position="90"/>
        <end position="106"/>
    </location>
</feature>
<feature type="compositionally biased region" description="Basic and acidic residues" evidence="1">
    <location>
        <begin position="64"/>
        <end position="75"/>
    </location>
</feature>